<name>A0A4Z0ACX7_9AGAM</name>
<dbReference type="Proteomes" id="UP000298061">
    <property type="component" value="Unassembled WGS sequence"/>
</dbReference>
<comment type="caution">
    <text evidence="1">The sequence shown here is derived from an EMBL/GenBank/DDBJ whole genome shotgun (WGS) entry which is preliminary data.</text>
</comment>
<reference evidence="1 2" key="1">
    <citation type="submission" date="2019-02" db="EMBL/GenBank/DDBJ databases">
        <title>Genome sequencing of the rare red list fungi Hericium alpestre (H. flagellum).</title>
        <authorList>
            <person name="Buettner E."/>
            <person name="Kellner H."/>
        </authorList>
    </citation>
    <scope>NUCLEOTIDE SEQUENCE [LARGE SCALE GENOMIC DNA]</scope>
    <source>
        <strain evidence="1 2">DSM 108284</strain>
    </source>
</reference>
<dbReference type="EMBL" id="SFCI01000016">
    <property type="protein sequence ID" value="TFY83658.1"/>
    <property type="molecule type" value="Genomic_DNA"/>
</dbReference>
<protein>
    <submittedName>
        <fullName evidence="1">Uncharacterized protein</fullName>
    </submittedName>
</protein>
<evidence type="ECO:0000313" key="2">
    <source>
        <dbReference type="Proteomes" id="UP000298061"/>
    </source>
</evidence>
<gene>
    <name evidence="1" type="ORF">EWM64_g347</name>
</gene>
<dbReference type="OrthoDB" id="2803783at2759"/>
<sequence length="66" mass="7689">MWADEKQADLLRGFVPAYHEAQANKTLKEFWPTVYAAWFMQYPETDIVQTGPKVKGNPPIHTRIQQ</sequence>
<proteinExistence type="predicted"/>
<dbReference type="AlphaFoldDB" id="A0A4Z0ACX7"/>
<accession>A0A4Z0ACX7</accession>
<organism evidence="1 2">
    <name type="scientific">Hericium alpestre</name>
    <dbReference type="NCBI Taxonomy" id="135208"/>
    <lineage>
        <taxon>Eukaryota</taxon>
        <taxon>Fungi</taxon>
        <taxon>Dikarya</taxon>
        <taxon>Basidiomycota</taxon>
        <taxon>Agaricomycotina</taxon>
        <taxon>Agaricomycetes</taxon>
        <taxon>Russulales</taxon>
        <taxon>Hericiaceae</taxon>
        <taxon>Hericium</taxon>
    </lineage>
</organism>
<evidence type="ECO:0000313" key="1">
    <source>
        <dbReference type="EMBL" id="TFY83658.1"/>
    </source>
</evidence>
<keyword evidence="2" id="KW-1185">Reference proteome</keyword>